<dbReference type="EMBL" id="ML979133">
    <property type="protein sequence ID" value="KAF1919789.1"/>
    <property type="molecule type" value="Genomic_DNA"/>
</dbReference>
<evidence type="ECO:0000313" key="1">
    <source>
        <dbReference type="EMBL" id="KAF1919789.1"/>
    </source>
</evidence>
<organism evidence="1 2">
    <name type="scientific">Ampelomyces quisqualis</name>
    <name type="common">Powdery mildew agent</name>
    <dbReference type="NCBI Taxonomy" id="50730"/>
    <lineage>
        <taxon>Eukaryota</taxon>
        <taxon>Fungi</taxon>
        <taxon>Dikarya</taxon>
        <taxon>Ascomycota</taxon>
        <taxon>Pezizomycotina</taxon>
        <taxon>Dothideomycetes</taxon>
        <taxon>Pleosporomycetidae</taxon>
        <taxon>Pleosporales</taxon>
        <taxon>Pleosporineae</taxon>
        <taxon>Phaeosphaeriaceae</taxon>
        <taxon>Ampelomyces</taxon>
    </lineage>
</organism>
<dbReference type="InterPro" id="IPR008922">
    <property type="entry name" value="Di-copper_centre_dom_sf"/>
</dbReference>
<name>A0A6A5QWW0_AMPQU</name>
<accession>A0A6A5QWW0</accession>
<gene>
    <name evidence="1" type="ORF">BDU57DRAFT_527729</name>
</gene>
<protein>
    <submittedName>
        <fullName evidence="1">Uncharacterized protein</fullName>
    </submittedName>
</protein>
<reference evidence="1" key="1">
    <citation type="journal article" date="2020" name="Stud. Mycol.">
        <title>101 Dothideomycetes genomes: a test case for predicting lifestyles and emergence of pathogens.</title>
        <authorList>
            <person name="Haridas S."/>
            <person name="Albert R."/>
            <person name="Binder M."/>
            <person name="Bloem J."/>
            <person name="Labutti K."/>
            <person name="Salamov A."/>
            <person name="Andreopoulos B."/>
            <person name="Baker S."/>
            <person name="Barry K."/>
            <person name="Bills G."/>
            <person name="Bluhm B."/>
            <person name="Cannon C."/>
            <person name="Castanera R."/>
            <person name="Culley D."/>
            <person name="Daum C."/>
            <person name="Ezra D."/>
            <person name="Gonzalez J."/>
            <person name="Henrissat B."/>
            <person name="Kuo A."/>
            <person name="Liang C."/>
            <person name="Lipzen A."/>
            <person name="Lutzoni F."/>
            <person name="Magnuson J."/>
            <person name="Mondo S."/>
            <person name="Nolan M."/>
            <person name="Ohm R."/>
            <person name="Pangilinan J."/>
            <person name="Park H.-J."/>
            <person name="Ramirez L."/>
            <person name="Alfaro M."/>
            <person name="Sun H."/>
            <person name="Tritt A."/>
            <person name="Yoshinaga Y."/>
            <person name="Zwiers L.-H."/>
            <person name="Turgeon B."/>
            <person name="Goodwin S."/>
            <person name="Spatafora J."/>
            <person name="Crous P."/>
            <person name="Grigoriev I."/>
        </authorList>
    </citation>
    <scope>NUCLEOTIDE SEQUENCE</scope>
    <source>
        <strain evidence="1">HMLAC05119</strain>
    </source>
</reference>
<proteinExistence type="predicted"/>
<dbReference type="Gene3D" id="1.10.1280.10">
    <property type="entry name" value="Di-copper center containing domain from catechol oxidase"/>
    <property type="match status" value="1"/>
</dbReference>
<dbReference type="Proteomes" id="UP000800096">
    <property type="component" value="Unassembled WGS sequence"/>
</dbReference>
<sequence>MVSAIPAFEGPSFAHSFGKRDNIATSSLGGNPLFEDLYAGVTGLNQQIYQATQKGDQWKKCKPLNIVVRREMVLQLDALGWWFNEVSNPRSATSIGGNGVAGCQNQTFYGIPTKEASLINVPHGSGHAVTSGPFKDWSVNLAMVFTGLTCTSPNPVTNLTDPKFGLASNSRCLKRDIVRLPSPTTSWVSTLLATLPLEMTQDQTCAHLLVTHGSTSITPRSTVYGGPGRTI</sequence>
<dbReference type="AlphaFoldDB" id="A0A6A5QWW0"/>
<keyword evidence="2" id="KW-1185">Reference proteome</keyword>
<evidence type="ECO:0000313" key="2">
    <source>
        <dbReference type="Proteomes" id="UP000800096"/>
    </source>
</evidence>